<sequence length="159" mass="18454">MVHSQVTQTTAFLEQTVEKVGNYLNETTLQSLLNENKEGDPAYFERLVSNLRRMFVFCEEGLDACKVVLNGDKFRKGAAEKALYWVYHQCVAEFYSPRHDGWYEDSRSAYTGKNAIKFTSDAPESIKVLIASLENSFQEIREELEYYETDYKTKMIQSK</sequence>
<name>A0A1E5LHU1_9BACI</name>
<gene>
    <name evidence="1" type="ORF">BFG57_00655</name>
</gene>
<organism evidence="1 2">
    <name type="scientific">Bacillus solimangrovi</name>
    <dbReference type="NCBI Taxonomy" id="1305675"/>
    <lineage>
        <taxon>Bacteria</taxon>
        <taxon>Bacillati</taxon>
        <taxon>Bacillota</taxon>
        <taxon>Bacilli</taxon>
        <taxon>Bacillales</taxon>
        <taxon>Bacillaceae</taxon>
        <taxon>Bacillus</taxon>
    </lineage>
</organism>
<proteinExistence type="predicted"/>
<protein>
    <recommendedName>
        <fullName evidence="3">DUF3907 domain-containing protein</fullName>
    </recommendedName>
</protein>
<evidence type="ECO:0008006" key="3">
    <source>
        <dbReference type="Google" id="ProtNLM"/>
    </source>
</evidence>
<comment type="caution">
    <text evidence="1">The sequence shown here is derived from an EMBL/GenBank/DDBJ whole genome shotgun (WGS) entry which is preliminary data.</text>
</comment>
<dbReference type="Pfam" id="PF13047">
    <property type="entry name" value="DUF3907"/>
    <property type="match status" value="1"/>
</dbReference>
<dbReference type="OrthoDB" id="2691359at2"/>
<dbReference type="Proteomes" id="UP000095209">
    <property type="component" value="Unassembled WGS sequence"/>
</dbReference>
<evidence type="ECO:0000313" key="2">
    <source>
        <dbReference type="Proteomes" id="UP000095209"/>
    </source>
</evidence>
<dbReference type="AlphaFoldDB" id="A0A1E5LHU1"/>
<keyword evidence="2" id="KW-1185">Reference proteome</keyword>
<dbReference type="EMBL" id="MJEH01000011">
    <property type="protein sequence ID" value="OEH93652.1"/>
    <property type="molecule type" value="Genomic_DNA"/>
</dbReference>
<accession>A0A1E5LHU1</accession>
<dbReference type="InterPro" id="IPR025013">
    <property type="entry name" value="DUF3907"/>
</dbReference>
<evidence type="ECO:0000313" key="1">
    <source>
        <dbReference type="EMBL" id="OEH93652.1"/>
    </source>
</evidence>
<dbReference type="STRING" id="1305675.BFG57_00655"/>
<reference evidence="1 2" key="1">
    <citation type="submission" date="2016-08" db="EMBL/GenBank/DDBJ databases">
        <title>Genome of Bacillus solimangrovi GH2-4.</title>
        <authorList>
            <person name="Lim S."/>
            <person name="Kim B.-C."/>
        </authorList>
    </citation>
    <scope>NUCLEOTIDE SEQUENCE [LARGE SCALE GENOMIC DNA]</scope>
    <source>
        <strain evidence="1 2">GH2-4</strain>
    </source>
</reference>